<evidence type="ECO:0000313" key="1">
    <source>
        <dbReference type="EMBL" id="SUP77319.1"/>
    </source>
</evidence>
<dbReference type="Pfam" id="PF23840">
    <property type="entry name" value="Phage_tail_terminator"/>
    <property type="match status" value="1"/>
</dbReference>
<sequence length="183" mass="20898">MKLSLVIAALRLRCPSFNGRISGAAEYKPIPETTKMKLPSAWVIPLDDNVGDQKSQTDYWQDLTDGFAVIVVLDNTPDQRGQKAAFDAVDDVRAELFKALLGWEPESCYDPIQYDGGNLLDMNRAHLYYQYEFSATRDIKVEDTHQWDDLQQLEELERIMVNVDFMPPDGTIEHTLNITLNDE</sequence>
<organism evidence="1 2">
    <name type="scientific">Yersinia frederiksenii</name>
    <dbReference type="NCBI Taxonomy" id="29484"/>
    <lineage>
        <taxon>Bacteria</taxon>
        <taxon>Pseudomonadati</taxon>
        <taxon>Pseudomonadota</taxon>
        <taxon>Gammaproteobacteria</taxon>
        <taxon>Enterobacterales</taxon>
        <taxon>Yersiniaceae</taxon>
        <taxon>Yersinia</taxon>
    </lineage>
</organism>
<dbReference type="AlphaFoldDB" id="A0A380PVL1"/>
<dbReference type="InterPro" id="IPR056912">
    <property type="entry name" value="Phage_JBD30_tail_term-like"/>
</dbReference>
<name>A0A380PVL1_YERFR</name>
<reference evidence="1 2" key="1">
    <citation type="submission" date="2018-06" db="EMBL/GenBank/DDBJ databases">
        <authorList>
            <consortium name="Pathogen Informatics"/>
            <person name="Doyle S."/>
        </authorList>
    </citation>
    <scope>NUCLEOTIDE SEQUENCE [LARGE SCALE GENOMIC DNA]</scope>
    <source>
        <strain evidence="1 2">NCTC11470</strain>
    </source>
</reference>
<dbReference type="RefSeq" id="WP_115155734.1">
    <property type="nucleotide sequence ID" value="NZ_UHJA01000001.1"/>
</dbReference>
<protein>
    <recommendedName>
        <fullName evidence="3">Phage protein</fullName>
    </recommendedName>
</protein>
<accession>A0A380PVL1</accession>
<dbReference type="EMBL" id="UHJA01000001">
    <property type="protein sequence ID" value="SUP77319.1"/>
    <property type="molecule type" value="Genomic_DNA"/>
</dbReference>
<dbReference type="Proteomes" id="UP000254835">
    <property type="component" value="Unassembled WGS sequence"/>
</dbReference>
<evidence type="ECO:0000313" key="2">
    <source>
        <dbReference type="Proteomes" id="UP000254835"/>
    </source>
</evidence>
<evidence type="ECO:0008006" key="3">
    <source>
        <dbReference type="Google" id="ProtNLM"/>
    </source>
</evidence>
<proteinExistence type="predicted"/>
<dbReference type="OrthoDB" id="6955362at2"/>
<gene>
    <name evidence="1" type="ORF">NCTC11470_02385</name>
</gene>